<organism evidence="3 4">
    <name type="scientific">Zopfia rhizophila CBS 207.26</name>
    <dbReference type="NCBI Taxonomy" id="1314779"/>
    <lineage>
        <taxon>Eukaryota</taxon>
        <taxon>Fungi</taxon>
        <taxon>Dikarya</taxon>
        <taxon>Ascomycota</taxon>
        <taxon>Pezizomycotina</taxon>
        <taxon>Dothideomycetes</taxon>
        <taxon>Dothideomycetes incertae sedis</taxon>
        <taxon>Zopfiaceae</taxon>
        <taxon>Zopfia</taxon>
    </lineage>
</organism>
<sequence length="563" mass="63064">MAEVLSAQLPDGQLNFSNTPLRRSPASYTSFFIDSSSHFASSKKNNYSHSDLHSDSLSSSQTSSFHSTPSSSLSLETKFDDDEEEYGIAFPAYSDGRGLDVEACPHPPSSPVNTNSRPLPSPTDDMGFPTTSTPDPLLISEDDTAVRVEPSQHVDYLSHEWKEEDIWSSWRHIVTQRKIYGERSRLENASWRTWAKSQFKLKTVSPETLNWLKDCDVTWLYGPLQPAINRTYSQHASEPVSRLSKSNSFLNKKPILKKRSMSEVMLQKSLSASSLVKQAAAAVQAQQADGLLLERRRPRPVIGRAASDFVPSSIPSQTISRDPTDYFSSRSTSGLQTPEHSERRHIRFDDKVEQCIAVDCKDGDYDDDEDNDNWGLQDDDDSSDDGVIMMKRSRKKRPLSRTNSRSSFTGESKTIAKLPSTTLKYRTDSPDVTEQQPTHSLGFWRSSRLSPSPSQETLRPSNPSANFLLPEEDDEDDLSWEPSGAYEDKRESTPAPLDQTSSRSNAESREPSGGLRRTASGMFMPYEDEDDEPVPPGILGRVVDTVNTARDIAHVIWNVGWRN</sequence>
<feature type="compositionally biased region" description="Polar residues" evidence="1">
    <location>
        <begin position="400"/>
        <end position="412"/>
    </location>
</feature>
<proteinExistence type="predicted"/>
<reference evidence="3" key="1">
    <citation type="journal article" date="2020" name="Stud. Mycol.">
        <title>101 Dothideomycetes genomes: a test case for predicting lifestyles and emergence of pathogens.</title>
        <authorList>
            <person name="Haridas S."/>
            <person name="Albert R."/>
            <person name="Binder M."/>
            <person name="Bloem J."/>
            <person name="Labutti K."/>
            <person name="Salamov A."/>
            <person name="Andreopoulos B."/>
            <person name="Baker S."/>
            <person name="Barry K."/>
            <person name="Bills G."/>
            <person name="Bluhm B."/>
            <person name="Cannon C."/>
            <person name="Castanera R."/>
            <person name="Culley D."/>
            <person name="Daum C."/>
            <person name="Ezra D."/>
            <person name="Gonzalez J."/>
            <person name="Henrissat B."/>
            <person name="Kuo A."/>
            <person name="Liang C."/>
            <person name="Lipzen A."/>
            <person name="Lutzoni F."/>
            <person name="Magnuson J."/>
            <person name="Mondo S."/>
            <person name="Nolan M."/>
            <person name="Ohm R."/>
            <person name="Pangilinan J."/>
            <person name="Park H.-J."/>
            <person name="Ramirez L."/>
            <person name="Alfaro M."/>
            <person name="Sun H."/>
            <person name="Tritt A."/>
            <person name="Yoshinaga Y."/>
            <person name="Zwiers L.-H."/>
            <person name="Turgeon B."/>
            <person name="Goodwin S."/>
            <person name="Spatafora J."/>
            <person name="Crous P."/>
            <person name="Grigoriev I."/>
        </authorList>
    </citation>
    <scope>NUCLEOTIDE SEQUENCE</scope>
    <source>
        <strain evidence="3">CBS 207.26</strain>
    </source>
</reference>
<feature type="compositionally biased region" description="Low complexity" evidence="1">
    <location>
        <begin position="55"/>
        <end position="75"/>
    </location>
</feature>
<dbReference type="Pfam" id="PF08550">
    <property type="entry name" value="GATA_AreA"/>
    <property type="match status" value="1"/>
</dbReference>
<feature type="region of interest" description="Disordered" evidence="1">
    <location>
        <begin position="99"/>
        <end position="125"/>
    </location>
</feature>
<feature type="domain" description="Nitrogen regulatory protein areA GATA-like" evidence="2">
    <location>
        <begin position="169"/>
        <end position="196"/>
    </location>
</feature>
<dbReference type="PANTHER" id="PTHR28051:SF1">
    <property type="entry name" value="PROTEIN MTL1-RELATED"/>
    <property type="match status" value="1"/>
</dbReference>
<dbReference type="AlphaFoldDB" id="A0A6A6EB11"/>
<dbReference type="InterPro" id="IPR052292">
    <property type="entry name" value="Glucose_repression_reg"/>
</dbReference>
<accession>A0A6A6EB11</accession>
<evidence type="ECO:0000313" key="3">
    <source>
        <dbReference type="EMBL" id="KAF2187026.1"/>
    </source>
</evidence>
<protein>
    <recommendedName>
        <fullName evidence="2">Nitrogen regulatory protein areA GATA-like domain-containing protein</fullName>
    </recommendedName>
</protein>
<feature type="region of interest" description="Disordered" evidence="1">
    <location>
        <begin position="363"/>
        <end position="520"/>
    </location>
</feature>
<dbReference type="GO" id="GO:0042149">
    <property type="term" value="P:cellular response to glucose starvation"/>
    <property type="evidence" value="ECO:0007669"/>
    <property type="project" value="TreeGrafter"/>
</dbReference>
<dbReference type="InterPro" id="IPR013860">
    <property type="entry name" value="AreA_GATA"/>
</dbReference>
<dbReference type="EMBL" id="ML994628">
    <property type="protein sequence ID" value="KAF2187026.1"/>
    <property type="molecule type" value="Genomic_DNA"/>
</dbReference>
<feature type="region of interest" description="Disordered" evidence="1">
    <location>
        <begin position="304"/>
        <end position="344"/>
    </location>
</feature>
<name>A0A6A6EB11_9PEZI</name>
<feature type="compositionally biased region" description="Polar residues" evidence="1">
    <location>
        <begin position="419"/>
        <end position="439"/>
    </location>
</feature>
<feature type="region of interest" description="Disordered" evidence="1">
    <location>
        <begin position="43"/>
        <end position="78"/>
    </location>
</feature>
<dbReference type="OrthoDB" id="5563539at2759"/>
<dbReference type="PANTHER" id="PTHR28051">
    <property type="entry name" value="PROTEIN MTL1-RELATED"/>
    <property type="match status" value="1"/>
</dbReference>
<evidence type="ECO:0000256" key="1">
    <source>
        <dbReference type="SAM" id="MobiDB-lite"/>
    </source>
</evidence>
<feature type="compositionally biased region" description="Acidic residues" evidence="1">
    <location>
        <begin position="364"/>
        <end position="384"/>
    </location>
</feature>
<evidence type="ECO:0000259" key="2">
    <source>
        <dbReference type="Pfam" id="PF08550"/>
    </source>
</evidence>
<feature type="compositionally biased region" description="Acidic residues" evidence="1">
    <location>
        <begin position="470"/>
        <end position="479"/>
    </location>
</feature>
<evidence type="ECO:0000313" key="4">
    <source>
        <dbReference type="Proteomes" id="UP000800200"/>
    </source>
</evidence>
<dbReference type="GO" id="GO:0007039">
    <property type="term" value="P:protein catabolic process in the vacuole"/>
    <property type="evidence" value="ECO:0007669"/>
    <property type="project" value="TreeGrafter"/>
</dbReference>
<dbReference type="GO" id="GO:0005773">
    <property type="term" value="C:vacuole"/>
    <property type="evidence" value="ECO:0007669"/>
    <property type="project" value="GOC"/>
</dbReference>
<feature type="compositionally biased region" description="Polar residues" evidence="1">
    <location>
        <begin position="313"/>
        <end position="338"/>
    </location>
</feature>
<gene>
    <name evidence="3" type="ORF">K469DRAFT_629864</name>
</gene>
<feature type="compositionally biased region" description="Polar residues" evidence="1">
    <location>
        <begin position="447"/>
        <end position="465"/>
    </location>
</feature>
<dbReference type="Proteomes" id="UP000800200">
    <property type="component" value="Unassembled WGS sequence"/>
</dbReference>
<keyword evidence="4" id="KW-1185">Reference proteome</keyword>